<dbReference type="Proteomes" id="UP000265100">
    <property type="component" value="Chromosome 14"/>
</dbReference>
<evidence type="ECO:0000256" key="2">
    <source>
        <dbReference type="ARBA" id="ARBA00022723"/>
    </source>
</evidence>
<sequence>MVDYHAANNQSTVGGAQTYMEQENDWDRDLLLDPAWEKQQRKTFTAWCNSHLRKAGTQIENIEEDFRDGLKLMLLLEVISGERLPKPERGKMRVHKINNVNKALDFIASKGVKLVSIGAEEIVDGNAKMTLGMIWTIILRFAIQDISVEETSAKEGLLLWCQRKTAPYKNVNVQNFHISWKDGLAFNALIHRHRPDLIDYDSLRKDDPVTNLNNAFEVAEKHLDIPKMLDAEDIVGTLRPDEKAIMTYVSCFYHAFSGAQKAETAANRICKVLAVNQENEQMMEDYEKLASDVSIETCHLLLARQTLEKGGRPVRLSCFHHCPLCLQLLEWIRRTIPWLENRTQEKTVNDMQVKQEDFRDYRLTLAVCSQDINKAWHNLEGAEKGYEEWILSEIRRLERLEHLAVKFHQKCAIHESWTDGKEAMLTQKDYETCTLSEVKALLRKHEAFESDLAAHQDRVEQIAAIAQELNELDYYDAASVNARCQKICDQWDVLGALTHKRKESLERTEKQLESIDELYLEYAKRAAPFNNWMEGAMEDLQDMFIVHNIEEIQGLITAHEQFKSTLPEANKEREAIQSIQSEVQKIAQSNGIKLSSGNPYTSITPESINSKWEQAMAMVPLRDNALQEELNKQNSNDTLRATFATQANTVGAYIQAKMEEIGRISIEMNGTLEDQLTNLKEYQKSIISYTPEINKLEGYHQHIQEALIFDNQYTSYTMEHLRVGWEQLLTTIARTINEVENQILTRDAKGISQEQLYEYRASFNHFDKDHSGALMAEEFKACLISLGYDGEAEFNRIMGIVDPNGSGAVTFQAFIDFMSTETTDRDTADQVIASFKILAADKNYITADELRRELPPDQAEYCIARMAPYTGPDAVPGALDYMSFSTALYGESDL</sequence>
<evidence type="ECO:0000256" key="3">
    <source>
        <dbReference type="ARBA" id="ARBA00022737"/>
    </source>
</evidence>
<dbReference type="FunFam" id="1.20.58.60:FF:000003">
    <property type="entry name" value="Actinin, alpha 1"/>
    <property type="match status" value="1"/>
</dbReference>
<dbReference type="SMART" id="SM01184">
    <property type="entry name" value="efhand_Ca_insen"/>
    <property type="match status" value="1"/>
</dbReference>
<gene>
    <name evidence="9" type="primary">ACTN4</name>
</gene>
<accession>A0AAX7U9D2</accession>
<proteinExistence type="inferred from homology"/>
<dbReference type="CDD" id="cd00176">
    <property type="entry name" value="SPEC"/>
    <property type="match status" value="1"/>
</dbReference>
<dbReference type="Gene3D" id="1.10.238.10">
    <property type="entry name" value="EF-hand"/>
    <property type="match status" value="2"/>
</dbReference>
<dbReference type="PROSITE" id="PS50021">
    <property type="entry name" value="CH"/>
    <property type="match status" value="2"/>
</dbReference>
<reference evidence="9" key="1">
    <citation type="submission" date="2018-05" db="EMBL/GenBank/DDBJ databases">
        <authorList>
            <person name="Datahose"/>
        </authorList>
    </citation>
    <scope>NUCLEOTIDE SEQUENCE</scope>
</reference>
<feature type="domain" description="Calponin-homology (CH)" evidence="7">
    <location>
        <begin position="38"/>
        <end position="142"/>
    </location>
</feature>
<dbReference type="FunFam" id="1.20.58.60:FF:000005">
    <property type="entry name" value="Actinin alpha 1"/>
    <property type="match status" value="1"/>
</dbReference>
<dbReference type="AlphaFoldDB" id="A0AAX7U9D2"/>
<evidence type="ECO:0000259" key="7">
    <source>
        <dbReference type="PROSITE" id="PS50021"/>
    </source>
</evidence>
<comment type="similarity">
    <text evidence="1">Belongs to the alpha-actinin family.</text>
</comment>
<evidence type="ECO:0000313" key="9">
    <source>
        <dbReference type="Ensembl" id="ENSACLP00000065397.1"/>
    </source>
</evidence>
<feature type="domain" description="Calponin-homology (CH)" evidence="7">
    <location>
        <begin position="151"/>
        <end position="257"/>
    </location>
</feature>
<dbReference type="SMART" id="SM00054">
    <property type="entry name" value="EFh"/>
    <property type="match status" value="2"/>
</dbReference>
<keyword evidence="3" id="KW-0677">Repeat</keyword>
<dbReference type="InterPro" id="IPR036872">
    <property type="entry name" value="CH_dom_sf"/>
</dbReference>
<dbReference type="InterPro" id="IPR014837">
    <property type="entry name" value="EF-hand_Ca_insen"/>
</dbReference>
<dbReference type="SMART" id="SM00150">
    <property type="entry name" value="SPEC"/>
    <property type="match status" value="2"/>
</dbReference>
<dbReference type="SUPFAM" id="SSF47576">
    <property type="entry name" value="Calponin-homology domain, CH-domain"/>
    <property type="match status" value="1"/>
</dbReference>
<dbReference type="InterPro" id="IPR001715">
    <property type="entry name" value="CH_dom"/>
</dbReference>
<dbReference type="Pfam" id="PF00435">
    <property type="entry name" value="Spectrin"/>
    <property type="match status" value="3"/>
</dbReference>
<keyword evidence="2" id="KW-0479">Metal-binding</keyword>
<dbReference type="PROSITE" id="PS00019">
    <property type="entry name" value="ACTININ_1"/>
    <property type="match status" value="1"/>
</dbReference>
<dbReference type="FunFam" id="1.20.58.60:FF:000004">
    <property type="entry name" value="Actinin alpha 1"/>
    <property type="match status" value="1"/>
</dbReference>
<dbReference type="Gene3D" id="1.20.58.60">
    <property type="match status" value="4"/>
</dbReference>
<feature type="coiled-coil region" evidence="6">
    <location>
        <begin position="438"/>
        <end position="472"/>
    </location>
</feature>
<organism evidence="9 10">
    <name type="scientific">Astatotilapia calliptera</name>
    <name type="common">Eastern happy</name>
    <name type="synonym">Chromis callipterus</name>
    <dbReference type="NCBI Taxonomy" id="8154"/>
    <lineage>
        <taxon>Eukaryota</taxon>
        <taxon>Metazoa</taxon>
        <taxon>Chordata</taxon>
        <taxon>Craniata</taxon>
        <taxon>Vertebrata</taxon>
        <taxon>Euteleostomi</taxon>
        <taxon>Actinopterygii</taxon>
        <taxon>Neopterygii</taxon>
        <taxon>Teleostei</taxon>
        <taxon>Neoteleostei</taxon>
        <taxon>Acanthomorphata</taxon>
        <taxon>Ovalentaria</taxon>
        <taxon>Cichlomorphae</taxon>
        <taxon>Cichliformes</taxon>
        <taxon>Cichlidae</taxon>
        <taxon>African cichlids</taxon>
        <taxon>Pseudocrenilabrinae</taxon>
        <taxon>Haplochromini</taxon>
        <taxon>Astatotilapia</taxon>
    </lineage>
</organism>
<dbReference type="Ensembl" id="ENSACLT00000080276.1">
    <property type="protein sequence ID" value="ENSACLP00000065397.1"/>
    <property type="gene ID" value="ENSACLG00000014224.2"/>
</dbReference>
<dbReference type="CDD" id="cd21216">
    <property type="entry name" value="CH_ACTN_rpt2"/>
    <property type="match status" value="1"/>
</dbReference>
<dbReference type="Pfam" id="PF00307">
    <property type="entry name" value="CH"/>
    <property type="match status" value="2"/>
</dbReference>
<keyword evidence="4" id="KW-0106">Calcium</keyword>
<dbReference type="FunFam" id="1.10.418.10:FF:000005">
    <property type="entry name" value="Actinin alpha 4"/>
    <property type="match status" value="1"/>
</dbReference>
<dbReference type="PROSITE" id="PS50222">
    <property type="entry name" value="EF_HAND_2"/>
    <property type="match status" value="2"/>
</dbReference>
<dbReference type="PANTHER" id="PTHR11915">
    <property type="entry name" value="SPECTRIN/FILAMIN RELATED CYTOSKELETAL PROTEIN"/>
    <property type="match status" value="1"/>
</dbReference>
<keyword evidence="5" id="KW-0009">Actin-binding</keyword>
<keyword evidence="6" id="KW-0175">Coiled coil</keyword>
<evidence type="ECO:0000259" key="8">
    <source>
        <dbReference type="PROSITE" id="PS50222"/>
    </source>
</evidence>
<evidence type="ECO:0008006" key="11">
    <source>
        <dbReference type="Google" id="ProtNLM"/>
    </source>
</evidence>
<dbReference type="Pfam" id="PF08726">
    <property type="entry name" value="EFhand_Ca_insen"/>
    <property type="match status" value="1"/>
</dbReference>
<dbReference type="PROSITE" id="PS00020">
    <property type="entry name" value="ACTININ_2"/>
    <property type="match status" value="1"/>
</dbReference>
<dbReference type="SUPFAM" id="SSF47473">
    <property type="entry name" value="EF-hand"/>
    <property type="match status" value="1"/>
</dbReference>
<evidence type="ECO:0000313" key="10">
    <source>
        <dbReference type="Proteomes" id="UP000265100"/>
    </source>
</evidence>
<dbReference type="CDD" id="cd00051">
    <property type="entry name" value="EFh"/>
    <property type="match status" value="1"/>
</dbReference>
<dbReference type="SMART" id="SM00033">
    <property type="entry name" value="CH"/>
    <property type="match status" value="2"/>
</dbReference>
<reference evidence="9" key="3">
    <citation type="submission" date="2025-09" db="UniProtKB">
        <authorList>
            <consortium name="Ensembl"/>
        </authorList>
    </citation>
    <scope>IDENTIFICATION</scope>
</reference>
<feature type="domain" description="EF-hand" evidence="8">
    <location>
        <begin position="754"/>
        <end position="789"/>
    </location>
</feature>
<dbReference type="SUPFAM" id="SSF46966">
    <property type="entry name" value="Spectrin repeat"/>
    <property type="match status" value="4"/>
</dbReference>
<dbReference type="GeneTree" id="ENSGT00940000159343"/>
<dbReference type="Pfam" id="PF13499">
    <property type="entry name" value="EF-hand_7"/>
    <property type="match status" value="1"/>
</dbReference>
<keyword evidence="10" id="KW-1185">Reference proteome</keyword>
<dbReference type="InterPro" id="IPR002048">
    <property type="entry name" value="EF_hand_dom"/>
</dbReference>
<dbReference type="FunFam" id="1.10.238.10:FF:000004">
    <property type="entry name" value="Actinin alpha 1"/>
    <property type="match status" value="1"/>
</dbReference>
<protein>
    <recommendedName>
        <fullName evidence="11">Actinin alpha 4</fullName>
    </recommendedName>
</protein>
<evidence type="ECO:0000256" key="4">
    <source>
        <dbReference type="ARBA" id="ARBA00022837"/>
    </source>
</evidence>
<dbReference type="InterPro" id="IPR018159">
    <property type="entry name" value="Spectrin/alpha-actinin"/>
</dbReference>
<dbReference type="GO" id="GO:0003779">
    <property type="term" value="F:actin binding"/>
    <property type="evidence" value="ECO:0007669"/>
    <property type="project" value="UniProtKB-KW"/>
</dbReference>
<feature type="domain" description="EF-hand" evidence="8">
    <location>
        <begin position="791"/>
        <end position="824"/>
    </location>
</feature>
<evidence type="ECO:0000256" key="5">
    <source>
        <dbReference type="ARBA" id="ARBA00023203"/>
    </source>
</evidence>
<reference evidence="9" key="2">
    <citation type="submission" date="2025-08" db="UniProtKB">
        <authorList>
            <consortium name="Ensembl"/>
        </authorList>
    </citation>
    <scope>IDENTIFICATION</scope>
</reference>
<name>A0AAX7U9D2_ASTCA</name>
<dbReference type="FunFam" id="1.10.418.10:FF:000001">
    <property type="entry name" value="Actinin alpha 1"/>
    <property type="match status" value="1"/>
</dbReference>
<evidence type="ECO:0000256" key="6">
    <source>
        <dbReference type="SAM" id="Coils"/>
    </source>
</evidence>
<evidence type="ECO:0000256" key="1">
    <source>
        <dbReference type="ARBA" id="ARBA00010255"/>
    </source>
</evidence>
<dbReference type="GO" id="GO:0005509">
    <property type="term" value="F:calcium ion binding"/>
    <property type="evidence" value="ECO:0007669"/>
    <property type="project" value="InterPro"/>
</dbReference>
<dbReference type="Gene3D" id="1.10.418.10">
    <property type="entry name" value="Calponin-like domain"/>
    <property type="match status" value="2"/>
</dbReference>
<dbReference type="InterPro" id="IPR002017">
    <property type="entry name" value="Spectrin_repeat"/>
</dbReference>
<dbReference type="CDD" id="cd21214">
    <property type="entry name" value="CH_ACTN_rpt1"/>
    <property type="match status" value="1"/>
</dbReference>
<dbReference type="InterPro" id="IPR001589">
    <property type="entry name" value="Actinin_actin-bd_CS"/>
</dbReference>
<dbReference type="InterPro" id="IPR011992">
    <property type="entry name" value="EF-hand-dom_pair"/>
</dbReference>